<dbReference type="Pfam" id="PF08238">
    <property type="entry name" value="Sel1"/>
    <property type="match status" value="18"/>
</dbReference>
<dbReference type="HOGENOM" id="CLU_292002_0_0_6"/>
<dbReference type="PANTHER" id="PTHR11102">
    <property type="entry name" value="SEL-1-LIKE PROTEIN"/>
    <property type="match status" value="1"/>
</dbReference>
<dbReference type="SUPFAM" id="SSF81901">
    <property type="entry name" value="HCP-like"/>
    <property type="match status" value="5"/>
</dbReference>
<dbReference type="InterPro" id="IPR011990">
    <property type="entry name" value="TPR-like_helical_dom_sf"/>
</dbReference>
<reference evidence="1 2" key="1">
    <citation type="journal article" date="2009" name="Infect. Immun.">
        <title>Comparative genomics reveal extensive transposon-mediated genomic plasticity and diversity among potential effector proteins within the genus Coxiella.</title>
        <authorList>
            <person name="Beare P.A."/>
            <person name="Unsworth N."/>
            <person name="Andoh M."/>
            <person name="Voth D.E."/>
            <person name="Omsland A."/>
            <person name="Gilk S.D."/>
            <person name="Williams K.P."/>
            <person name="Sobral B.W."/>
            <person name="Kupko J.J.III."/>
            <person name="Porcella S.F."/>
            <person name="Samuel J.E."/>
            <person name="Heinzen R.A."/>
        </authorList>
    </citation>
    <scope>NUCLEOTIDE SEQUENCE [LARGE SCALE GENOMIC DNA]</scope>
    <source>
        <strain evidence="1 2">Dugway 5J108-111</strain>
    </source>
</reference>
<dbReference type="Proteomes" id="UP000008555">
    <property type="component" value="Chromosome"/>
</dbReference>
<protein>
    <submittedName>
        <fullName evidence="1">Enhanced entry protein enhC, tetratricopeptide repeat family</fullName>
    </submittedName>
</protein>
<dbReference type="SMART" id="SM00671">
    <property type="entry name" value="SEL1"/>
    <property type="match status" value="19"/>
</dbReference>
<dbReference type="InterPro" id="IPR006597">
    <property type="entry name" value="Sel1-like"/>
</dbReference>
<evidence type="ECO:0000313" key="1">
    <source>
        <dbReference type="EMBL" id="ABS76720.1"/>
    </source>
</evidence>
<proteinExistence type="predicted"/>
<sequence length="1078" mass="121224">MKRIAVFILTLSFFSISYSDKNPVFQEYYEGNYRAAETGLKQLAEKNNGEATFYLATMYMNGFGVRRDFEKGFDYMTRAAELKYLPAQLYLGNYYFQQQKDLEKAVPWFKKAADAGDAGAQLFTGISYLNGYGVKKNIDIARKYFIGAAQNEIPMGQYELAKIFLASRHAGDRRMGRIWLTKAADKYNYPDAQYLLGTMLYTGNEAEKDPVKGVEWLEKAAANGSKEASKTLDKINRINTSDAKANSENRSEPTPWQIMVGLMQKAGVQLNNPITVTASINNFTKTPKSMALDKNSIIKLNLNLANSKDIPPEKILSYMTQLNYKEEKFDLTVPAYPFKMPPGANNYKEAFQSLSRVANYGYAQSLFRLGQMYENGLGVQKDPETAFQLYMKAAEQNYLKAQYAIGTYYLQGKGVPQDYEKAISWFIRAALKGSLQAQFVLGNIYERGIKASNNKILFKNFDRAKAMYSLAVGGNLPIAAYRLAELYVSGFLNPDNNVSLETQNWKKAYALYQKAAKSGLEKADVALGYFYLQQNQTTLAEKTFEIAQKAYQTNDPEAAMLLAILYDRGFGVNSNSRKSAEILEKLSKQNNAIAQFMLGNYYLKNKRKENIAISLLEKSANQGNGYAQYNLAILAKQNKYTKPGENFLSLLIRAANHYDKIKEILADYYLLDTPVPGSEKKAVAIYQELANKQDPAAELKLGFMNEHGLLFPKDYHKAEEWYQKSAEQGNPIAQYLLGNMYYLGRGVDRDVNKAIDWLKKSAAQNYVPAKVGLGFIYEMSKHNYPEAKKWYTLASKFHNPQALYNLGLMYEYGKGVKSDPQKAFRLYKDAAQNGLDLAAVQVAGMYLKGTGIGFDPNTALKMYSQAAQKNNSFATYQLGLMSESGVAQKIDLNKARLYYEKAAKEGSVEAQLALARFYEFGISVPADISKSINFYQAAAAEGNEFAKQQLTRLSNQGKSSSNAMPFQCVNQVALEKVKNSFWKKVTDWIAPVPNIDYMNAIDYLNSGKVEQATTALQKIIKVRPNFQPARETVSHISVKKQIENSKVARMSEAKYGKTMMSSIVPVFRFAHTGYLAYA</sequence>
<dbReference type="AlphaFoldDB" id="A9KE76"/>
<dbReference type="Gene3D" id="1.25.40.10">
    <property type="entry name" value="Tetratricopeptide repeat domain"/>
    <property type="match status" value="4"/>
</dbReference>
<gene>
    <name evidence="1" type="primary">enhC</name>
    <name evidence="1" type="ordered locus">CBUD_1234</name>
</gene>
<evidence type="ECO:0000313" key="2">
    <source>
        <dbReference type="Proteomes" id="UP000008555"/>
    </source>
</evidence>
<dbReference type="KEGG" id="cbd:CBUD_1234"/>
<accession>A9KE76</accession>
<name>A9KE76_COXBN</name>
<dbReference type="PANTHER" id="PTHR11102:SF160">
    <property type="entry name" value="ERAD-ASSOCIATED E3 UBIQUITIN-PROTEIN LIGASE COMPONENT HRD3"/>
    <property type="match status" value="1"/>
</dbReference>
<dbReference type="InterPro" id="IPR050767">
    <property type="entry name" value="Sel1_AlgK"/>
</dbReference>
<dbReference type="EMBL" id="CP000733">
    <property type="protein sequence ID" value="ABS76720.1"/>
    <property type="molecule type" value="Genomic_DNA"/>
</dbReference>
<organism evidence="1 2">
    <name type="scientific">Coxiella burnetii (strain Dugway 5J108-111)</name>
    <dbReference type="NCBI Taxonomy" id="434922"/>
    <lineage>
        <taxon>Bacteria</taxon>
        <taxon>Pseudomonadati</taxon>
        <taxon>Pseudomonadota</taxon>
        <taxon>Gammaproteobacteria</taxon>
        <taxon>Legionellales</taxon>
        <taxon>Coxiellaceae</taxon>
        <taxon>Coxiella</taxon>
    </lineage>
</organism>